<dbReference type="GO" id="GO:0016020">
    <property type="term" value="C:membrane"/>
    <property type="evidence" value="ECO:0007669"/>
    <property type="project" value="GOC"/>
</dbReference>
<reference evidence="5 6" key="1">
    <citation type="journal article" date="2015" name="Nature">
        <title>rRNA introns, odd ribosomes, and small enigmatic genomes across a large radiation of phyla.</title>
        <authorList>
            <person name="Brown C.T."/>
            <person name="Hug L.A."/>
            <person name="Thomas B.C."/>
            <person name="Sharon I."/>
            <person name="Castelle C.J."/>
            <person name="Singh A."/>
            <person name="Wilkins M.J."/>
            <person name="Williams K.H."/>
            <person name="Banfield J.F."/>
        </authorList>
    </citation>
    <scope>NUCLEOTIDE SEQUENCE [LARGE SCALE GENOMIC DNA]</scope>
</reference>
<feature type="domain" description="Glycosyltransferase 2-like" evidence="4">
    <location>
        <begin position="4"/>
        <end position="168"/>
    </location>
</feature>
<evidence type="ECO:0000256" key="1">
    <source>
        <dbReference type="ARBA" id="ARBA00006739"/>
    </source>
</evidence>
<proteinExistence type="inferred from homology"/>
<gene>
    <name evidence="5" type="ORF">US99_C0076G0004</name>
</gene>
<dbReference type="SUPFAM" id="SSF53448">
    <property type="entry name" value="Nucleotide-diphospho-sugar transferases"/>
    <property type="match status" value="1"/>
</dbReference>
<organism evidence="5 6">
    <name type="scientific">Candidatus Daviesbacteria bacterium GW2011_GWF2_38_6</name>
    <dbReference type="NCBI Taxonomy" id="1618432"/>
    <lineage>
        <taxon>Bacteria</taxon>
        <taxon>Candidatus Daviesiibacteriota</taxon>
    </lineage>
</organism>
<dbReference type="InterPro" id="IPR001173">
    <property type="entry name" value="Glyco_trans_2-like"/>
</dbReference>
<evidence type="ECO:0000313" key="6">
    <source>
        <dbReference type="Proteomes" id="UP000034324"/>
    </source>
</evidence>
<dbReference type="GO" id="GO:0004582">
    <property type="term" value="F:dolichyl-phosphate beta-D-mannosyltransferase activity"/>
    <property type="evidence" value="ECO:0007669"/>
    <property type="project" value="InterPro"/>
</dbReference>
<protein>
    <submittedName>
        <fullName evidence="5">Glycosyltransferase involved in cell wall biogenesis</fullName>
    </submittedName>
</protein>
<keyword evidence="2" id="KW-0328">Glycosyltransferase</keyword>
<dbReference type="InterPro" id="IPR029044">
    <property type="entry name" value="Nucleotide-diphossugar_trans"/>
</dbReference>
<dbReference type="GO" id="GO:0006488">
    <property type="term" value="P:dolichol-linked oligosaccharide biosynthetic process"/>
    <property type="evidence" value="ECO:0007669"/>
    <property type="project" value="TreeGrafter"/>
</dbReference>
<dbReference type="Gene3D" id="3.90.550.10">
    <property type="entry name" value="Spore Coat Polysaccharide Biosynthesis Protein SpsA, Chain A"/>
    <property type="match status" value="1"/>
</dbReference>
<name>A0A0G0NGU1_9BACT</name>
<dbReference type="GO" id="GO:0035269">
    <property type="term" value="P:protein O-linked glycosylation via mannose"/>
    <property type="evidence" value="ECO:0007669"/>
    <property type="project" value="TreeGrafter"/>
</dbReference>
<sequence length="238" mass="27454">MQLSIIIPTFNERKNIAEIVPKLENLIKKLKAIAEIIVVDDSSPDGTADVARRLNKKYGNIRVVLRHKKEGMGAAIKEGLDKADGNILISMDVDSFDMQDVEKLYKKMMEGYDVVLGSRHIKGGLYEKKFLKTWIKYAVSFLGNKIYKWILIYAVNDFSLNFRAIKKEVWKRLDVHEKGNTFMPEIIAEAYFKGFKISQVPVAFRERALGKSKLNLTKESYRFLIKLASLVYKYKLNH</sequence>
<comment type="similarity">
    <text evidence="1">Belongs to the glycosyltransferase 2 family.</text>
</comment>
<evidence type="ECO:0000313" key="5">
    <source>
        <dbReference type="EMBL" id="KKQ76321.1"/>
    </source>
</evidence>
<dbReference type="Proteomes" id="UP000034324">
    <property type="component" value="Unassembled WGS sequence"/>
</dbReference>
<evidence type="ECO:0000256" key="2">
    <source>
        <dbReference type="ARBA" id="ARBA00022676"/>
    </source>
</evidence>
<comment type="caution">
    <text evidence="5">The sequence shown here is derived from an EMBL/GenBank/DDBJ whole genome shotgun (WGS) entry which is preliminary data.</text>
</comment>
<dbReference type="PANTHER" id="PTHR43398">
    <property type="entry name" value="DOLICHOL-PHOSPHATE MANNOSYLTRANSFERASE SUBUNIT 1"/>
    <property type="match status" value="1"/>
</dbReference>
<keyword evidence="3 5" id="KW-0808">Transferase</keyword>
<evidence type="ECO:0000259" key="4">
    <source>
        <dbReference type="Pfam" id="PF00535"/>
    </source>
</evidence>
<dbReference type="PANTHER" id="PTHR43398:SF1">
    <property type="entry name" value="DOLICHOL-PHOSPHATE MANNOSYLTRANSFERASE SUBUNIT 1"/>
    <property type="match status" value="1"/>
</dbReference>
<dbReference type="GO" id="GO:0006506">
    <property type="term" value="P:GPI anchor biosynthetic process"/>
    <property type="evidence" value="ECO:0007669"/>
    <property type="project" value="TreeGrafter"/>
</dbReference>
<dbReference type="EMBL" id="LBVC01000076">
    <property type="protein sequence ID" value="KKQ76321.1"/>
    <property type="molecule type" value="Genomic_DNA"/>
</dbReference>
<evidence type="ECO:0000256" key="3">
    <source>
        <dbReference type="ARBA" id="ARBA00022679"/>
    </source>
</evidence>
<dbReference type="Pfam" id="PF00535">
    <property type="entry name" value="Glycos_transf_2"/>
    <property type="match status" value="1"/>
</dbReference>
<dbReference type="InterPro" id="IPR039528">
    <property type="entry name" value="DPM1-like"/>
</dbReference>
<accession>A0A0G0NGU1</accession>
<dbReference type="AlphaFoldDB" id="A0A0G0NGU1"/>